<keyword evidence="2" id="KW-0255">Endonuclease</keyword>
<gene>
    <name evidence="2" type="ORF">GCM10010249_07370</name>
</gene>
<comment type="caution">
    <text evidence="2">The sequence shown here is derived from an EMBL/GenBank/DDBJ whole genome shotgun (WGS) entry which is preliminary data.</text>
</comment>
<name>A0A918AVY0_9ACTN</name>
<dbReference type="InterPro" id="IPR002711">
    <property type="entry name" value="HNH"/>
</dbReference>
<reference evidence="2" key="1">
    <citation type="journal article" date="2014" name="Int. J. Syst. Evol. Microbiol.">
        <title>Complete genome sequence of Corynebacterium casei LMG S-19264T (=DSM 44701T), isolated from a smear-ripened cheese.</title>
        <authorList>
            <consortium name="US DOE Joint Genome Institute (JGI-PGF)"/>
            <person name="Walter F."/>
            <person name="Albersmeier A."/>
            <person name="Kalinowski J."/>
            <person name="Ruckert C."/>
        </authorList>
    </citation>
    <scope>NUCLEOTIDE SEQUENCE</scope>
    <source>
        <strain evidence="2">JCM 4335</strain>
    </source>
</reference>
<dbReference type="GO" id="GO:0003676">
    <property type="term" value="F:nucleic acid binding"/>
    <property type="evidence" value="ECO:0007669"/>
    <property type="project" value="InterPro"/>
</dbReference>
<proteinExistence type="predicted"/>
<keyword evidence="2" id="KW-0540">Nuclease</keyword>
<dbReference type="GO" id="GO:0004519">
    <property type="term" value="F:endonuclease activity"/>
    <property type="evidence" value="ECO:0007669"/>
    <property type="project" value="UniProtKB-KW"/>
</dbReference>
<dbReference type="InterPro" id="IPR058813">
    <property type="entry name" value="DNA-SBD_ScoMcrA"/>
</dbReference>
<dbReference type="Gene3D" id="1.10.30.50">
    <property type="match status" value="1"/>
</dbReference>
<evidence type="ECO:0000313" key="3">
    <source>
        <dbReference type="Proteomes" id="UP000654123"/>
    </source>
</evidence>
<protein>
    <submittedName>
        <fullName evidence="2">HNH endonuclease</fullName>
    </submittedName>
</protein>
<dbReference type="InterPro" id="IPR003615">
    <property type="entry name" value="HNH_nuc"/>
</dbReference>
<accession>A0A918AVY0</accession>
<reference evidence="2" key="2">
    <citation type="submission" date="2020-09" db="EMBL/GenBank/DDBJ databases">
        <authorList>
            <person name="Sun Q."/>
            <person name="Ohkuma M."/>
        </authorList>
    </citation>
    <scope>NUCLEOTIDE SEQUENCE</scope>
    <source>
        <strain evidence="2">JCM 4335</strain>
    </source>
</reference>
<dbReference type="InterPro" id="IPR058712">
    <property type="entry name" value="SRA_ScoMcrA"/>
</dbReference>
<dbReference type="CDD" id="cd00085">
    <property type="entry name" value="HNHc"/>
    <property type="match status" value="1"/>
</dbReference>
<dbReference type="Proteomes" id="UP000654123">
    <property type="component" value="Unassembled WGS sequence"/>
</dbReference>
<dbReference type="Pfam" id="PF26340">
    <property type="entry name" value="DNA-SBD_ScoMcrA"/>
    <property type="match status" value="1"/>
</dbReference>
<dbReference type="EMBL" id="BMSV01000001">
    <property type="protein sequence ID" value="GGP91863.1"/>
    <property type="molecule type" value="Genomic_DNA"/>
</dbReference>
<feature type="domain" description="HNH nuclease" evidence="1">
    <location>
        <begin position="395"/>
        <end position="456"/>
    </location>
</feature>
<dbReference type="Pfam" id="PF01844">
    <property type="entry name" value="HNH"/>
    <property type="match status" value="1"/>
</dbReference>
<dbReference type="Pfam" id="PF26348">
    <property type="entry name" value="SRA_ScoMcrA"/>
    <property type="match status" value="1"/>
</dbReference>
<dbReference type="SMART" id="SM00507">
    <property type="entry name" value="HNHc"/>
    <property type="match status" value="1"/>
</dbReference>
<organism evidence="2 3">
    <name type="scientific">Streptomyces roseolilacinus</name>
    <dbReference type="NCBI Taxonomy" id="66904"/>
    <lineage>
        <taxon>Bacteria</taxon>
        <taxon>Bacillati</taxon>
        <taxon>Actinomycetota</taxon>
        <taxon>Actinomycetes</taxon>
        <taxon>Kitasatosporales</taxon>
        <taxon>Streptomycetaceae</taxon>
        <taxon>Streptomyces</taxon>
    </lineage>
</organism>
<evidence type="ECO:0000313" key="2">
    <source>
        <dbReference type="EMBL" id="GGP91863.1"/>
    </source>
</evidence>
<dbReference type="GO" id="GO:0008270">
    <property type="term" value="F:zinc ion binding"/>
    <property type="evidence" value="ECO:0007669"/>
    <property type="project" value="InterPro"/>
</dbReference>
<dbReference type="AlphaFoldDB" id="A0A918AVY0"/>
<sequence>MASDEMGLLALGEVAQTMDGCDVIRRIGELKPAQRRTGQALHRPILALWAIGQAAQGKPRQQRWSEVREAVGPLLVSYAGASDGQQAVLYPFWALQRDALWEVEGSEELTMTSEGRRPQASSLDATNPLAGLPKQVYDAVEGDPALAAWAISVLLLRFFTPVPAGLLEDLGVTELVAGREAAALRPLVGEKYRDRKAIADAYGGNRVRGITPLADGLLTVFSDDKGPYADGRIPETNWIAYTGDGLSGDQKLVGGNRSMSVYQEEQKALRYWHRPYGGLWTFETWAVIVQRWRRWGRGEDGLQRREYVWVLAPVPSPLREDWPSEVIEALAEDGGRLHDSSVDDISFAAGIESGTKQLDDRERYKRLTKAAQRLAAGRNQRSTLTRVERFLRSPAAREAVILRSGGRCENPSCLGHPLERTDTDAPLLEVDHVKDLARGGPDTPEAMIALCPNCHALKTRGRGRHQLQRALLEEARRRHKAFVQ</sequence>
<keyword evidence="3" id="KW-1185">Reference proteome</keyword>
<keyword evidence="2" id="KW-0378">Hydrolase</keyword>
<evidence type="ECO:0000259" key="1">
    <source>
        <dbReference type="SMART" id="SM00507"/>
    </source>
</evidence>